<evidence type="ECO:0000256" key="1">
    <source>
        <dbReference type="ARBA" id="ARBA00022729"/>
    </source>
</evidence>
<comment type="caution">
    <text evidence="3">The sequence shown here is derived from an EMBL/GenBank/DDBJ whole genome shotgun (WGS) entry which is preliminary data.</text>
</comment>
<keyword evidence="4" id="KW-1185">Reference proteome</keyword>
<name>A0AAD4STY2_9MAGN</name>
<dbReference type="AlphaFoldDB" id="A0AAD4STY2"/>
<evidence type="ECO:0000313" key="4">
    <source>
        <dbReference type="Proteomes" id="UP001202328"/>
    </source>
</evidence>
<protein>
    <submittedName>
        <fullName evidence="3">Uncharacterized protein</fullName>
    </submittedName>
</protein>
<dbReference type="Proteomes" id="UP001202328">
    <property type="component" value="Unassembled WGS sequence"/>
</dbReference>
<proteinExistence type="predicted"/>
<feature type="signal peptide" evidence="2">
    <location>
        <begin position="1"/>
        <end position="23"/>
    </location>
</feature>
<dbReference type="Pfam" id="PF24068">
    <property type="entry name" value="TPD1_C"/>
    <property type="match status" value="1"/>
</dbReference>
<dbReference type="InterPro" id="IPR040361">
    <property type="entry name" value="TPD1"/>
</dbReference>
<keyword evidence="1 2" id="KW-0732">Signal</keyword>
<gene>
    <name evidence="3" type="ORF">MKW98_013421</name>
</gene>
<evidence type="ECO:0000313" key="3">
    <source>
        <dbReference type="EMBL" id="KAI3921487.1"/>
    </source>
</evidence>
<accession>A0AAD4STY2</accession>
<dbReference type="EMBL" id="JAJJMB010008687">
    <property type="protein sequence ID" value="KAI3921487.1"/>
    <property type="molecule type" value="Genomic_DNA"/>
</dbReference>
<organism evidence="3 4">
    <name type="scientific">Papaver atlanticum</name>
    <dbReference type="NCBI Taxonomy" id="357466"/>
    <lineage>
        <taxon>Eukaryota</taxon>
        <taxon>Viridiplantae</taxon>
        <taxon>Streptophyta</taxon>
        <taxon>Embryophyta</taxon>
        <taxon>Tracheophyta</taxon>
        <taxon>Spermatophyta</taxon>
        <taxon>Magnoliopsida</taxon>
        <taxon>Ranunculales</taxon>
        <taxon>Papaveraceae</taxon>
        <taxon>Papaveroideae</taxon>
        <taxon>Papaver</taxon>
    </lineage>
</organism>
<evidence type="ECO:0000256" key="2">
    <source>
        <dbReference type="SAM" id="SignalP"/>
    </source>
</evidence>
<feature type="chain" id="PRO_5042256534" evidence="2">
    <location>
        <begin position="24"/>
        <end position="119"/>
    </location>
</feature>
<reference evidence="3" key="1">
    <citation type="submission" date="2022-04" db="EMBL/GenBank/DDBJ databases">
        <title>A functionally conserved STORR gene fusion in Papaver species that diverged 16.8 million years ago.</title>
        <authorList>
            <person name="Catania T."/>
        </authorList>
    </citation>
    <scope>NUCLEOTIDE SEQUENCE</scope>
    <source>
        <strain evidence="3">S-188037</strain>
    </source>
</reference>
<sequence length="119" mass="13061">MVAALNTFAAAVVILSLIGGRFCDCGTSNIKISQRPTGFQVHRQTECEVEVVIHCPGFKTTESVDRGIFEPVVSGYGRESRNLCYLNIGEPVFHNDIIKFKYASDPPCALTPFNSDVMC</sequence>